<dbReference type="InterPro" id="IPR009069">
    <property type="entry name" value="Cys_alpha_HP_mot_SF"/>
</dbReference>
<dbReference type="EMBL" id="OUUW01000003">
    <property type="protein sequence ID" value="SPP78693.1"/>
    <property type="molecule type" value="Genomic_DNA"/>
</dbReference>
<dbReference type="OMA" id="RQRSCNC"/>
<name>A0A3B0JDI5_DROGU</name>
<feature type="region of interest" description="Disordered" evidence="1">
    <location>
        <begin position="1"/>
        <end position="46"/>
    </location>
</feature>
<evidence type="ECO:0000313" key="3">
    <source>
        <dbReference type="Proteomes" id="UP000268350"/>
    </source>
</evidence>
<dbReference type="Proteomes" id="UP000268350">
    <property type="component" value="Unassembled WGS sequence"/>
</dbReference>
<proteinExistence type="predicted"/>
<reference evidence="3" key="1">
    <citation type="submission" date="2018-01" db="EMBL/GenBank/DDBJ databases">
        <authorList>
            <person name="Alioto T."/>
            <person name="Alioto T."/>
        </authorList>
    </citation>
    <scope>NUCLEOTIDE SEQUENCE [LARGE SCALE GENOMIC DNA]</scope>
</reference>
<feature type="compositionally biased region" description="Basic and acidic residues" evidence="1">
    <location>
        <begin position="26"/>
        <end position="35"/>
    </location>
</feature>
<organism evidence="2 3">
    <name type="scientific">Drosophila guanche</name>
    <name type="common">Fruit fly</name>
    <dbReference type="NCBI Taxonomy" id="7266"/>
    <lineage>
        <taxon>Eukaryota</taxon>
        <taxon>Metazoa</taxon>
        <taxon>Ecdysozoa</taxon>
        <taxon>Arthropoda</taxon>
        <taxon>Hexapoda</taxon>
        <taxon>Insecta</taxon>
        <taxon>Pterygota</taxon>
        <taxon>Neoptera</taxon>
        <taxon>Endopterygota</taxon>
        <taxon>Diptera</taxon>
        <taxon>Brachycera</taxon>
        <taxon>Muscomorpha</taxon>
        <taxon>Ephydroidea</taxon>
        <taxon>Drosophilidae</taxon>
        <taxon>Drosophila</taxon>
        <taxon>Sophophora</taxon>
    </lineage>
</organism>
<dbReference type="AlphaFoldDB" id="A0A3B0JDI5"/>
<evidence type="ECO:0000313" key="2">
    <source>
        <dbReference type="EMBL" id="SPP78693.1"/>
    </source>
</evidence>
<keyword evidence="3" id="KW-1185">Reference proteome</keyword>
<dbReference type="SUPFAM" id="SSF47072">
    <property type="entry name" value="Cysteine alpha-hairpin motif"/>
    <property type="match status" value="1"/>
</dbReference>
<protein>
    <submittedName>
        <fullName evidence="2">Uncharacterized protein</fullName>
    </submittedName>
</protein>
<sequence length="160" mass="17934">MGAVLGSAQQAANVPTVRPGSATETAPRELSEAKPKRSKSKSGNVQRLTAEAIHEEFDRLLVGQQDHLTEVGERPCLEAAGKMTRCLRDNSQQAMKCFSVMEVYRNCVTRATQARVDELADEGPPTMPMMPMTPPQAMPAPSRQTAARSHRWWQFWHWFR</sequence>
<dbReference type="OrthoDB" id="7883521at2759"/>
<accession>A0A3B0JDI5</accession>
<evidence type="ECO:0000256" key="1">
    <source>
        <dbReference type="SAM" id="MobiDB-lite"/>
    </source>
</evidence>
<gene>
    <name evidence="2" type="ORF">DGUA_6G011402</name>
</gene>